<dbReference type="Proteomes" id="UP000825381">
    <property type="component" value="Chromosome"/>
</dbReference>
<organism evidence="2 3">
    <name type="scientific">Flavobacterium litorale</name>
    <dbReference type="NCBI Taxonomy" id="2856519"/>
    <lineage>
        <taxon>Bacteria</taxon>
        <taxon>Pseudomonadati</taxon>
        <taxon>Bacteroidota</taxon>
        <taxon>Flavobacteriia</taxon>
        <taxon>Flavobacteriales</taxon>
        <taxon>Flavobacteriaceae</taxon>
        <taxon>Flavobacterium</taxon>
    </lineage>
</organism>
<dbReference type="EMBL" id="CP080429">
    <property type="protein sequence ID" value="QYJ67573.1"/>
    <property type="molecule type" value="Genomic_DNA"/>
</dbReference>
<name>A0ABX8V8N3_9FLAO</name>
<evidence type="ECO:0000313" key="2">
    <source>
        <dbReference type="EMBL" id="QYJ67573.1"/>
    </source>
</evidence>
<feature type="transmembrane region" description="Helical" evidence="1">
    <location>
        <begin position="86"/>
        <end position="105"/>
    </location>
</feature>
<sequence length="111" mass="12700">MEIKEQKLPHHITWIKQIPTWLFGASFVGGTIVFTLYLLNLKSENYIEIGFTYILIAATINSVVFIGLAIASFIHKQYQTIILARATLMLLNIPISILYILIVIYSKQLIF</sequence>
<feature type="transmembrane region" description="Helical" evidence="1">
    <location>
        <begin position="51"/>
        <end position="74"/>
    </location>
</feature>
<accession>A0ABX8V8N3</accession>
<reference evidence="2 3" key="1">
    <citation type="submission" date="2021-07" db="EMBL/GenBank/DDBJ databases">
        <title>Flavobacterium WSW3-B6 sp.nov, isolated from seaweed.</title>
        <authorList>
            <person name="Muhammad N."/>
            <person name="Ho H."/>
            <person name="Lee Y.-J."/>
            <person name="Nguyen T."/>
            <person name="Ho J."/>
            <person name="Kim S.-G."/>
        </authorList>
    </citation>
    <scope>NUCLEOTIDE SEQUENCE [LARGE SCALE GENOMIC DNA]</scope>
    <source>
        <strain evidence="2 3">WSW3-B6</strain>
    </source>
</reference>
<keyword evidence="1" id="KW-1133">Transmembrane helix</keyword>
<evidence type="ECO:0000313" key="3">
    <source>
        <dbReference type="Proteomes" id="UP000825381"/>
    </source>
</evidence>
<protein>
    <recommendedName>
        <fullName evidence="4">Branched-chain amino acid:cation transporter, LIVCS family</fullName>
    </recommendedName>
</protein>
<evidence type="ECO:0008006" key="4">
    <source>
        <dbReference type="Google" id="ProtNLM"/>
    </source>
</evidence>
<keyword evidence="1" id="KW-0472">Membrane</keyword>
<proteinExistence type="predicted"/>
<evidence type="ECO:0000256" key="1">
    <source>
        <dbReference type="SAM" id="Phobius"/>
    </source>
</evidence>
<keyword evidence="1" id="KW-0812">Transmembrane</keyword>
<feature type="transmembrane region" description="Helical" evidence="1">
    <location>
        <begin position="21"/>
        <end position="39"/>
    </location>
</feature>
<gene>
    <name evidence="2" type="ORF">K1I41_08405</name>
</gene>
<dbReference type="RefSeq" id="WP_220639918.1">
    <property type="nucleotide sequence ID" value="NZ_CP080429.1"/>
</dbReference>
<keyword evidence="3" id="KW-1185">Reference proteome</keyword>